<dbReference type="CDD" id="cd00118">
    <property type="entry name" value="LysM"/>
    <property type="match status" value="1"/>
</dbReference>
<feature type="domain" description="GH18" evidence="4">
    <location>
        <begin position="103"/>
        <end position="424"/>
    </location>
</feature>
<evidence type="ECO:0000313" key="6">
    <source>
        <dbReference type="Proteomes" id="UP000198855"/>
    </source>
</evidence>
<dbReference type="SMART" id="SM00257">
    <property type="entry name" value="LysM"/>
    <property type="match status" value="2"/>
</dbReference>
<reference evidence="6" key="1">
    <citation type="submission" date="2016-10" db="EMBL/GenBank/DDBJ databases">
        <authorList>
            <person name="Varghese N."/>
            <person name="Submissions S."/>
        </authorList>
    </citation>
    <scope>NUCLEOTIDE SEQUENCE [LARGE SCALE GENOMIC DNA]</scope>
    <source>
        <strain evidence="6">CGMCC 1.10784</strain>
    </source>
</reference>
<dbReference type="Pfam" id="PF00704">
    <property type="entry name" value="Glyco_hydro_18"/>
    <property type="match status" value="1"/>
</dbReference>
<evidence type="ECO:0000259" key="3">
    <source>
        <dbReference type="PROSITE" id="PS51782"/>
    </source>
</evidence>
<dbReference type="Pfam" id="PF01476">
    <property type="entry name" value="LysM"/>
    <property type="match status" value="2"/>
</dbReference>
<dbReference type="InterPro" id="IPR036779">
    <property type="entry name" value="LysM_dom_sf"/>
</dbReference>
<dbReference type="InterPro" id="IPR017853">
    <property type="entry name" value="GH"/>
</dbReference>
<dbReference type="GO" id="GO:0012505">
    <property type="term" value="C:endomembrane system"/>
    <property type="evidence" value="ECO:0007669"/>
    <property type="project" value="TreeGrafter"/>
</dbReference>
<organism evidence="5 6">
    <name type="scientific">Paenibacillus catalpae</name>
    <dbReference type="NCBI Taxonomy" id="1045775"/>
    <lineage>
        <taxon>Bacteria</taxon>
        <taxon>Bacillati</taxon>
        <taxon>Bacillota</taxon>
        <taxon>Bacilli</taxon>
        <taxon>Bacillales</taxon>
        <taxon>Paenibacillaceae</taxon>
        <taxon>Paenibacillus</taxon>
    </lineage>
</organism>
<dbReference type="AlphaFoldDB" id="A0A1I2D0X8"/>
<keyword evidence="2" id="KW-0326">Glycosidase</keyword>
<proteinExistence type="predicted"/>
<dbReference type="SMART" id="SM00636">
    <property type="entry name" value="Glyco_18"/>
    <property type="match status" value="1"/>
</dbReference>
<name>A0A1I2D0X8_9BACL</name>
<dbReference type="InterPro" id="IPR011583">
    <property type="entry name" value="Chitinase_II/V-like_cat"/>
</dbReference>
<dbReference type="Gene3D" id="3.10.350.10">
    <property type="entry name" value="LysM domain"/>
    <property type="match status" value="2"/>
</dbReference>
<dbReference type="GO" id="GO:0070492">
    <property type="term" value="F:oligosaccharide binding"/>
    <property type="evidence" value="ECO:0007669"/>
    <property type="project" value="TreeGrafter"/>
</dbReference>
<dbReference type="SUPFAM" id="SSF54106">
    <property type="entry name" value="LysM domain"/>
    <property type="match status" value="2"/>
</dbReference>
<evidence type="ECO:0000313" key="5">
    <source>
        <dbReference type="EMBL" id="SFE74142.1"/>
    </source>
</evidence>
<dbReference type="PANTHER" id="PTHR46066:SF2">
    <property type="entry name" value="CHITINASE DOMAIN-CONTAINING PROTEIN 1"/>
    <property type="match status" value="1"/>
</dbReference>
<keyword evidence="6" id="KW-1185">Reference proteome</keyword>
<sequence>MQIYTVKQRDTIQSLAQLYNLSPEDVLTANGMMSLEPLVAGQSLILPVQVNNHQVIPGESLWTISQKYGVTLQELARVNHITNPALILPGMRLRIPNTHKMTIEVNGYAEPSSSATGISAPAAAAVKHLTFLSPFSYQVRPDGSISSLYDQPVIKEAYRNRAAPMMVITNFDGYAYSPSLVHFILSIESVTERLIQQIINVMRANRYWALNVDFAFVPAADRKLYHQFLERLAGSLHAIGCLISSTLPPASSPDEEGQLYEGQDYAVQGRIMDFVILMTYEWGWSGGPPMPVAPKNEVAKVLNYALSLIPASKIVLGMPLYGYDWTLPYIPGQDWALSISSNDAVRRAARYGASIQYDPVAESPYYGYRDEYGRDHQVWFEDARSVQAKLDLVKCYHLRGISGWVLDVPFPAFWQVLENNFHVQKWMR</sequence>
<protein>
    <submittedName>
        <fullName evidence="5">Spore germination protein</fullName>
    </submittedName>
</protein>
<dbReference type="GO" id="GO:0008061">
    <property type="term" value="F:chitin binding"/>
    <property type="evidence" value="ECO:0007669"/>
    <property type="project" value="InterPro"/>
</dbReference>
<feature type="domain" description="LysM" evidence="3">
    <location>
        <begin position="2"/>
        <end position="46"/>
    </location>
</feature>
<dbReference type="EMBL" id="FOMT01000004">
    <property type="protein sequence ID" value="SFE74142.1"/>
    <property type="molecule type" value="Genomic_DNA"/>
</dbReference>
<dbReference type="InterPro" id="IPR029070">
    <property type="entry name" value="Chitinase_insertion_sf"/>
</dbReference>
<accession>A0A1I2D0X8</accession>
<dbReference type="InterPro" id="IPR018392">
    <property type="entry name" value="LysM"/>
</dbReference>
<dbReference type="PROSITE" id="PS51782">
    <property type="entry name" value="LYSM"/>
    <property type="match status" value="2"/>
</dbReference>
<dbReference type="Gene3D" id="3.10.50.10">
    <property type="match status" value="1"/>
</dbReference>
<keyword evidence="1" id="KW-0378">Hydrolase</keyword>
<dbReference type="GO" id="GO:0016798">
    <property type="term" value="F:hydrolase activity, acting on glycosyl bonds"/>
    <property type="evidence" value="ECO:0007669"/>
    <property type="project" value="UniProtKB-KW"/>
</dbReference>
<dbReference type="Gene3D" id="3.20.20.80">
    <property type="entry name" value="Glycosidases"/>
    <property type="match status" value="1"/>
</dbReference>
<evidence type="ECO:0000256" key="1">
    <source>
        <dbReference type="ARBA" id="ARBA00022801"/>
    </source>
</evidence>
<dbReference type="CDD" id="cd02874">
    <property type="entry name" value="GH18_CFLE_spore_hydrolase"/>
    <property type="match status" value="1"/>
</dbReference>
<feature type="domain" description="LysM" evidence="3">
    <location>
        <begin position="51"/>
        <end position="95"/>
    </location>
</feature>
<evidence type="ECO:0000256" key="2">
    <source>
        <dbReference type="ARBA" id="ARBA00023295"/>
    </source>
</evidence>
<dbReference type="InterPro" id="IPR041704">
    <property type="entry name" value="CFLE_GH18"/>
</dbReference>
<gene>
    <name evidence="5" type="ORF">SAMN05216378_3905</name>
</gene>
<dbReference type="InterPro" id="IPR001223">
    <property type="entry name" value="Glyco_hydro18_cat"/>
</dbReference>
<dbReference type="RefSeq" id="WP_091188108.1">
    <property type="nucleotide sequence ID" value="NZ_FOMT01000004.1"/>
</dbReference>
<dbReference type="OrthoDB" id="9769314at2"/>
<dbReference type="PANTHER" id="PTHR46066">
    <property type="entry name" value="CHITINASE DOMAIN-CONTAINING PROTEIN 1 FAMILY MEMBER"/>
    <property type="match status" value="1"/>
</dbReference>
<dbReference type="STRING" id="1045775.SAMN05216378_3905"/>
<dbReference type="GO" id="GO:0005975">
    <property type="term" value="P:carbohydrate metabolic process"/>
    <property type="evidence" value="ECO:0007669"/>
    <property type="project" value="InterPro"/>
</dbReference>
<dbReference type="Proteomes" id="UP000198855">
    <property type="component" value="Unassembled WGS sequence"/>
</dbReference>
<dbReference type="SUPFAM" id="SSF51445">
    <property type="entry name" value="(Trans)glycosidases"/>
    <property type="match status" value="1"/>
</dbReference>
<dbReference type="PROSITE" id="PS51910">
    <property type="entry name" value="GH18_2"/>
    <property type="match status" value="1"/>
</dbReference>
<evidence type="ECO:0000259" key="4">
    <source>
        <dbReference type="PROSITE" id="PS51910"/>
    </source>
</evidence>